<evidence type="ECO:0000313" key="2">
    <source>
        <dbReference type="Proteomes" id="UP001151760"/>
    </source>
</evidence>
<keyword evidence="2" id="KW-1185">Reference proteome</keyword>
<sequence length="339" mass="36655">MNKVGSIVPLVKHLFKSLSKSLDNLHYEVVRLSAALNQATILKAKRDEEILRLNATPSEFSSFFRGQFQGLVRKFLASDEFSRVQGELLSLATSAGFERGLSMHWTKDEFADVLKKMVNFMLGAQERLVEASPILEPEKLVRPANVPILRDTRVSPPIAKESTVKPVPKSLELSANVALVSSDVASEQNEEQVNAVVDGSDLEMADGAAPSKSGGVFVQGVSHVLDDVVEATAVESERISSVPTDVVVALSIGGKGDGYVPSSTIKEIVSPFRCLEAASSANSASQSMAWLDALNFNQMAYEYIFSSRLTRIIPTPEPSSIVSLPKYNLQALVAGVKFA</sequence>
<protein>
    <submittedName>
        <fullName evidence="1">Uncharacterized protein</fullName>
    </submittedName>
</protein>
<name>A0ABQ4ZKK0_9ASTR</name>
<comment type="caution">
    <text evidence="1">The sequence shown here is derived from an EMBL/GenBank/DDBJ whole genome shotgun (WGS) entry which is preliminary data.</text>
</comment>
<proteinExistence type="predicted"/>
<evidence type="ECO:0000313" key="1">
    <source>
        <dbReference type="EMBL" id="GJS90291.1"/>
    </source>
</evidence>
<organism evidence="1 2">
    <name type="scientific">Tanacetum coccineum</name>
    <dbReference type="NCBI Taxonomy" id="301880"/>
    <lineage>
        <taxon>Eukaryota</taxon>
        <taxon>Viridiplantae</taxon>
        <taxon>Streptophyta</taxon>
        <taxon>Embryophyta</taxon>
        <taxon>Tracheophyta</taxon>
        <taxon>Spermatophyta</taxon>
        <taxon>Magnoliopsida</taxon>
        <taxon>eudicotyledons</taxon>
        <taxon>Gunneridae</taxon>
        <taxon>Pentapetalae</taxon>
        <taxon>asterids</taxon>
        <taxon>campanulids</taxon>
        <taxon>Asterales</taxon>
        <taxon>Asteraceae</taxon>
        <taxon>Asteroideae</taxon>
        <taxon>Anthemideae</taxon>
        <taxon>Anthemidinae</taxon>
        <taxon>Tanacetum</taxon>
    </lineage>
</organism>
<dbReference type="Proteomes" id="UP001151760">
    <property type="component" value="Unassembled WGS sequence"/>
</dbReference>
<gene>
    <name evidence="1" type="ORF">Tco_0772927</name>
</gene>
<reference evidence="1" key="1">
    <citation type="journal article" date="2022" name="Int. J. Mol. Sci.">
        <title>Draft Genome of Tanacetum Coccineum: Genomic Comparison of Closely Related Tanacetum-Family Plants.</title>
        <authorList>
            <person name="Yamashiro T."/>
            <person name="Shiraishi A."/>
            <person name="Nakayama K."/>
            <person name="Satake H."/>
        </authorList>
    </citation>
    <scope>NUCLEOTIDE SEQUENCE</scope>
</reference>
<accession>A0ABQ4ZKK0</accession>
<dbReference type="EMBL" id="BQNB010011416">
    <property type="protein sequence ID" value="GJS90291.1"/>
    <property type="molecule type" value="Genomic_DNA"/>
</dbReference>
<reference evidence="1" key="2">
    <citation type="submission" date="2022-01" db="EMBL/GenBank/DDBJ databases">
        <authorList>
            <person name="Yamashiro T."/>
            <person name="Shiraishi A."/>
            <person name="Satake H."/>
            <person name="Nakayama K."/>
        </authorList>
    </citation>
    <scope>NUCLEOTIDE SEQUENCE</scope>
</reference>